<dbReference type="Proteomes" id="UP001556118">
    <property type="component" value="Unassembled WGS sequence"/>
</dbReference>
<gene>
    <name evidence="2" type="ORF">ABUH87_06405</name>
</gene>
<evidence type="ECO:0000313" key="3">
    <source>
        <dbReference type="Proteomes" id="UP001556118"/>
    </source>
</evidence>
<dbReference type="SUPFAM" id="SSF110857">
    <property type="entry name" value="Gamma-glutamyl cyclotransferase-like"/>
    <property type="match status" value="1"/>
</dbReference>
<accession>A0ABV3R9P9</accession>
<feature type="domain" description="Gamma-glutamylcyclotransferase AIG2-like" evidence="1">
    <location>
        <begin position="4"/>
        <end position="71"/>
    </location>
</feature>
<dbReference type="RefSeq" id="WP_367772155.1">
    <property type="nucleotide sequence ID" value="NZ_JBFNXR010000021.1"/>
</dbReference>
<reference evidence="2 3" key="1">
    <citation type="submission" date="2024-06" db="EMBL/GenBank/DDBJ databases">
        <title>Novosphingobium rhizovicinus M1R2S20.</title>
        <authorList>
            <person name="Sun J.-Q."/>
        </authorList>
    </citation>
    <scope>NUCLEOTIDE SEQUENCE [LARGE SCALE GENOMIC DNA]</scope>
    <source>
        <strain evidence="2 3">M1R2S20</strain>
    </source>
</reference>
<protein>
    <submittedName>
        <fullName evidence="2">Gamma-glutamylcyclotransferase</fullName>
    </submittedName>
</protein>
<evidence type="ECO:0000313" key="2">
    <source>
        <dbReference type="EMBL" id="MEW9854808.1"/>
    </source>
</evidence>
<dbReference type="EMBL" id="JBFNXR010000021">
    <property type="protein sequence ID" value="MEW9854808.1"/>
    <property type="molecule type" value="Genomic_DNA"/>
</dbReference>
<evidence type="ECO:0000259" key="1">
    <source>
        <dbReference type="Pfam" id="PF06094"/>
    </source>
</evidence>
<keyword evidence="3" id="KW-1185">Reference proteome</keyword>
<name>A0ABV3R9P9_9SPHN</name>
<organism evidence="2 3">
    <name type="scientific">Novosphingobium rhizovicinum</name>
    <dbReference type="NCBI Taxonomy" id="3228928"/>
    <lineage>
        <taxon>Bacteria</taxon>
        <taxon>Pseudomonadati</taxon>
        <taxon>Pseudomonadota</taxon>
        <taxon>Alphaproteobacteria</taxon>
        <taxon>Sphingomonadales</taxon>
        <taxon>Sphingomonadaceae</taxon>
        <taxon>Novosphingobium</taxon>
    </lineage>
</organism>
<dbReference type="InterPro" id="IPR036568">
    <property type="entry name" value="GGCT-like_sf"/>
</dbReference>
<dbReference type="Pfam" id="PF06094">
    <property type="entry name" value="GGACT"/>
    <property type="match status" value="1"/>
</dbReference>
<dbReference type="Gene3D" id="3.10.490.10">
    <property type="entry name" value="Gamma-glutamyl cyclotransferase-like"/>
    <property type="match status" value="1"/>
</dbReference>
<dbReference type="InterPro" id="IPR009288">
    <property type="entry name" value="AIG2-like_dom"/>
</dbReference>
<comment type="caution">
    <text evidence="2">The sequence shown here is derived from an EMBL/GenBank/DDBJ whole genome shotgun (WGS) entry which is preliminary data.</text>
</comment>
<sequence length="103" mass="11457">MSRWLERHLSSWQSASVPGRLFAVRAPQGWYPALLPDTGSAPCKGVVCHAELGFGDLARLDRYEGAEYRLRHTCAHPGRRLDTGIRLSLAGCYSCGWRASRGR</sequence>
<proteinExistence type="predicted"/>